<organism evidence="3">
    <name type="scientific">Schistosoma curassoni</name>
    <dbReference type="NCBI Taxonomy" id="6186"/>
    <lineage>
        <taxon>Eukaryota</taxon>
        <taxon>Metazoa</taxon>
        <taxon>Spiralia</taxon>
        <taxon>Lophotrochozoa</taxon>
        <taxon>Platyhelminthes</taxon>
        <taxon>Trematoda</taxon>
        <taxon>Digenea</taxon>
        <taxon>Strigeidida</taxon>
        <taxon>Schistosomatoidea</taxon>
        <taxon>Schistosomatidae</taxon>
        <taxon>Schistosoma</taxon>
    </lineage>
</organism>
<reference evidence="1 2" key="2">
    <citation type="submission" date="2018-11" db="EMBL/GenBank/DDBJ databases">
        <authorList>
            <consortium name="Pathogen Informatics"/>
        </authorList>
    </citation>
    <scope>NUCLEOTIDE SEQUENCE [LARGE SCALE GENOMIC DNA]</scope>
    <source>
        <strain evidence="1">Dakar</strain>
        <strain evidence="2">Dakar, Senegal</strain>
    </source>
</reference>
<proteinExistence type="predicted"/>
<accession>A0A183KJK0</accession>
<dbReference type="EMBL" id="UZAK01037413">
    <property type="protein sequence ID" value="VDP58706.1"/>
    <property type="molecule type" value="Genomic_DNA"/>
</dbReference>
<name>A0A183KJK0_9TREM</name>
<sequence length="85" mass="9984">MNVSDHLFLGDRQSQYIYQDKITRSWKTVHYQTHKALFVSTLSWGDCNGLLEHHEYMTRSPQANCNLYLKGENLQPCLQKVLLDI</sequence>
<reference evidence="3" key="1">
    <citation type="submission" date="2016-06" db="UniProtKB">
        <authorList>
            <consortium name="WormBaseParasite"/>
        </authorList>
    </citation>
    <scope>IDENTIFICATION</scope>
</reference>
<gene>
    <name evidence="1" type="ORF">SCUD_LOCUS15207</name>
</gene>
<evidence type="ECO:0000313" key="1">
    <source>
        <dbReference type="EMBL" id="VDP58706.1"/>
    </source>
</evidence>
<dbReference type="AlphaFoldDB" id="A0A183KJK0"/>
<dbReference type="WBParaSite" id="SCUD_0001521001-mRNA-1">
    <property type="protein sequence ID" value="SCUD_0001521001-mRNA-1"/>
    <property type="gene ID" value="SCUD_0001521001"/>
</dbReference>
<evidence type="ECO:0000313" key="2">
    <source>
        <dbReference type="Proteomes" id="UP000279833"/>
    </source>
</evidence>
<dbReference type="Proteomes" id="UP000279833">
    <property type="component" value="Unassembled WGS sequence"/>
</dbReference>
<evidence type="ECO:0000313" key="3">
    <source>
        <dbReference type="WBParaSite" id="SCUD_0001521001-mRNA-1"/>
    </source>
</evidence>
<protein>
    <submittedName>
        <fullName evidence="3">LSDAT_euk domain-containing protein</fullName>
    </submittedName>
</protein>
<keyword evidence="2" id="KW-1185">Reference proteome</keyword>